<dbReference type="SUPFAM" id="SSF54637">
    <property type="entry name" value="Thioesterase/thiol ester dehydrase-isomerase"/>
    <property type="match status" value="1"/>
</dbReference>
<comment type="catalytic activity">
    <reaction evidence="20">
        <text>hexadecanoyl-CoA + H2O = hexadecanoate + CoA + H(+)</text>
        <dbReference type="Rhea" id="RHEA:16645"/>
        <dbReference type="ChEBI" id="CHEBI:7896"/>
        <dbReference type="ChEBI" id="CHEBI:15377"/>
        <dbReference type="ChEBI" id="CHEBI:15378"/>
        <dbReference type="ChEBI" id="CHEBI:57287"/>
        <dbReference type="ChEBI" id="CHEBI:57379"/>
        <dbReference type="EC" id="3.1.2.2"/>
    </reaction>
    <physiologicalReaction direction="left-to-right" evidence="20">
        <dbReference type="Rhea" id="RHEA:16646"/>
    </physiologicalReaction>
</comment>
<dbReference type="EC" id="3.1.2.2" evidence="16"/>
<evidence type="ECO:0000313" key="25">
    <source>
        <dbReference type="EMBL" id="BBY82962.1"/>
    </source>
</evidence>
<dbReference type="GO" id="GO:0005737">
    <property type="term" value="C:cytoplasm"/>
    <property type="evidence" value="ECO:0007669"/>
    <property type="project" value="UniProtKB-SubCell"/>
</dbReference>
<reference evidence="25 26" key="1">
    <citation type="journal article" date="2019" name="Emerg. Microbes Infect.">
        <title>Comprehensive subspecies identification of 175 nontuberculous mycobacteria species based on 7547 genomic profiles.</title>
        <authorList>
            <person name="Matsumoto Y."/>
            <person name="Kinjo T."/>
            <person name="Motooka D."/>
            <person name="Nabeya D."/>
            <person name="Jung N."/>
            <person name="Uechi K."/>
            <person name="Horii T."/>
            <person name="Iida T."/>
            <person name="Fujita J."/>
            <person name="Nakamura S."/>
        </authorList>
    </citation>
    <scope>NUCLEOTIDE SEQUENCE [LARGE SCALE GENOMIC DNA]</scope>
    <source>
        <strain evidence="25 26">JCM 6370</strain>
    </source>
</reference>
<evidence type="ECO:0000259" key="24">
    <source>
        <dbReference type="Pfam" id="PF03061"/>
    </source>
</evidence>
<keyword evidence="10" id="KW-0443">Lipid metabolism</keyword>
<gene>
    <name evidence="25" type="ORF">MPUL_41200</name>
</gene>
<evidence type="ECO:0000256" key="13">
    <source>
        <dbReference type="ARBA" id="ARBA00035852"/>
    </source>
</evidence>
<evidence type="ECO:0000313" key="26">
    <source>
        <dbReference type="Proteomes" id="UP000467252"/>
    </source>
</evidence>
<keyword evidence="4" id="KW-1003">Cell membrane</keyword>
<feature type="domain" description="Thioesterase" evidence="24">
    <location>
        <begin position="105"/>
        <end position="176"/>
    </location>
</feature>
<dbReference type="AlphaFoldDB" id="A0A7I7UND6"/>
<comment type="catalytic activity">
    <reaction evidence="23">
        <text>tetradecanoyl-CoA + H2O = tetradecanoate + CoA + H(+)</text>
        <dbReference type="Rhea" id="RHEA:40119"/>
        <dbReference type="ChEBI" id="CHEBI:15377"/>
        <dbReference type="ChEBI" id="CHEBI:15378"/>
        <dbReference type="ChEBI" id="CHEBI:30807"/>
        <dbReference type="ChEBI" id="CHEBI:57287"/>
        <dbReference type="ChEBI" id="CHEBI:57385"/>
    </reaction>
    <physiologicalReaction direction="left-to-right" evidence="23">
        <dbReference type="Rhea" id="RHEA:40120"/>
    </physiologicalReaction>
</comment>
<dbReference type="InterPro" id="IPR029069">
    <property type="entry name" value="HotDog_dom_sf"/>
</dbReference>
<evidence type="ECO:0000256" key="1">
    <source>
        <dbReference type="ARBA" id="ARBA00004170"/>
    </source>
</evidence>
<evidence type="ECO:0000256" key="3">
    <source>
        <dbReference type="ARBA" id="ARBA00004632"/>
    </source>
</evidence>
<keyword evidence="5" id="KW-0963">Cytoplasm</keyword>
<evidence type="ECO:0000256" key="6">
    <source>
        <dbReference type="ARBA" id="ARBA00022703"/>
    </source>
</evidence>
<evidence type="ECO:0000256" key="11">
    <source>
        <dbReference type="ARBA" id="ARBA00023136"/>
    </source>
</evidence>
<evidence type="ECO:0000256" key="18">
    <source>
        <dbReference type="ARBA" id="ARBA00043210"/>
    </source>
</evidence>
<evidence type="ECO:0000256" key="9">
    <source>
        <dbReference type="ARBA" id="ARBA00022946"/>
    </source>
</evidence>
<evidence type="ECO:0000256" key="8">
    <source>
        <dbReference type="ARBA" id="ARBA00022832"/>
    </source>
</evidence>
<dbReference type="InterPro" id="IPR052365">
    <property type="entry name" value="THEM4/THEM5_acyl-CoA_thioest"/>
</dbReference>
<evidence type="ECO:0000256" key="5">
    <source>
        <dbReference type="ARBA" id="ARBA00022490"/>
    </source>
</evidence>
<dbReference type="InterPro" id="IPR006683">
    <property type="entry name" value="Thioestr_dom"/>
</dbReference>
<evidence type="ECO:0000256" key="23">
    <source>
        <dbReference type="ARBA" id="ARBA00048180"/>
    </source>
</evidence>
<dbReference type="Proteomes" id="UP000467252">
    <property type="component" value="Chromosome"/>
</dbReference>
<dbReference type="Pfam" id="PF03061">
    <property type="entry name" value="4HBT"/>
    <property type="match status" value="1"/>
</dbReference>
<keyword evidence="12" id="KW-0966">Cell projection</keyword>
<evidence type="ECO:0000256" key="4">
    <source>
        <dbReference type="ARBA" id="ARBA00022475"/>
    </source>
</evidence>
<keyword evidence="6" id="KW-0053">Apoptosis</keyword>
<dbReference type="RefSeq" id="WP_163903451.1">
    <property type="nucleotide sequence ID" value="NZ_AP022599.1"/>
</dbReference>
<evidence type="ECO:0000256" key="21">
    <source>
        <dbReference type="ARBA" id="ARBA00047969"/>
    </source>
</evidence>
<dbReference type="CDD" id="cd03443">
    <property type="entry name" value="PaaI_thioesterase"/>
    <property type="match status" value="1"/>
</dbReference>
<dbReference type="GO" id="GO:0016787">
    <property type="term" value="F:hydrolase activity"/>
    <property type="evidence" value="ECO:0007669"/>
    <property type="project" value="UniProtKB-KW"/>
</dbReference>
<evidence type="ECO:0000256" key="2">
    <source>
        <dbReference type="ARBA" id="ARBA00004496"/>
    </source>
</evidence>
<keyword evidence="8" id="KW-0276">Fatty acid metabolism</keyword>
<dbReference type="EMBL" id="AP022599">
    <property type="protein sequence ID" value="BBY82962.1"/>
    <property type="molecule type" value="Genomic_DNA"/>
</dbReference>
<evidence type="ECO:0000256" key="7">
    <source>
        <dbReference type="ARBA" id="ARBA00022801"/>
    </source>
</evidence>
<comment type="catalytic activity">
    <reaction evidence="22">
        <text>dodecanoyl-CoA + H2O = dodecanoate + CoA + H(+)</text>
        <dbReference type="Rhea" id="RHEA:30135"/>
        <dbReference type="ChEBI" id="CHEBI:15377"/>
        <dbReference type="ChEBI" id="CHEBI:15378"/>
        <dbReference type="ChEBI" id="CHEBI:18262"/>
        <dbReference type="ChEBI" id="CHEBI:57287"/>
        <dbReference type="ChEBI" id="CHEBI:57375"/>
    </reaction>
    <physiologicalReaction direction="left-to-right" evidence="22">
        <dbReference type="Rhea" id="RHEA:30136"/>
    </physiologicalReaction>
</comment>
<dbReference type="PANTHER" id="PTHR12418">
    <property type="entry name" value="ACYL-COENZYME A THIOESTERASE THEM4"/>
    <property type="match status" value="1"/>
</dbReference>
<dbReference type="Gene3D" id="3.10.129.10">
    <property type="entry name" value="Hotdog Thioesterase"/>
    <property type="match status" value="1"/>
</dbReference>
<evidence type="ECO:0000256" key="20">
    <source>
        <dbReference type="ARBA" id="ARBA00047734"/>
    </source>
</evidence>
<keyword evidence="9" id="KW-0809">Transit peptide</keyword>
<evidence type="ECO:0000256" key="10">
    <source>
        <dbReference type="ARBA" id="ARBA00023098"/>
    </source>
</evidence>
<keyword evidence="26" id="KW-1185">Reference proteome</keyword>
<dbReference type="GO" id="GO:0006631">
    <property type="term" value="P:fatty acid metabolic process"/>
    <property type="evidence" value="ECO:0007669"/>
    <property type="project" value="UniProtKB-KW"/>
</dbReference>
<dbReference type="PANTHER" id="PTHR12418:SF19">
    <property type="entry name" value="ACYL-COENZYME A THIOESTERASE THEM4"/>
    <property type="match status" value="1"/>
</dbReference>
<keyword evidence="11" id="KW-0472">Membrane</keyword>
<dbReference type="GO" id="GO:0016020">
    <property type="term" value="C:membrane"/>
    <property type="evidence" value="ECO:0007669"/>
    <property type="project" value="UniProtKB-SubCell"/>
</dbReference>
<name>A0A7I7UND6_MYCPV</name>
<evidence type="ECO:0000256" key="17">
    <source>
        <dbReference type="ARBA" id="ARBA00040123"/>
    </source>
</evidence>
<proteinExistence type="inferred from homology"/>
<sequence>MTDDFEPLTQSVRRLIDVTIRSEVGNAAAAEAKAHIDKAVELLSAELMPGSYGVRAAADGRPTALGNVLIGARNAIAPPLVIHHAPEGSVHTEFELGAAYEGPAGHVHGGVCALILDHVLAAPAHRPDAPAVTGTITVRYVRPTRLGRLRAEAWVDRVEGAKTYVVGHIADAEGATVEASGVFIRPKRR</sequence>
<comment type="catalytic activity">
    <reaction evidence="13">
        <text>(5Z,8Z,11Z,14Z)-eicosatetraenoyl-CoA + H2O = (5Z,8Z,11Z,14Z)-eicosatetraenoate + CoA + H(+)</text>
        <dbReference type="Rhea" id="RHEA:40151"/>
        <dbReference type="ChEBI" id="CHEBI:15377"/>
        <dbReference type="ChEBI" id="CHEBI:15378"/>
        <dbReference type="ChEBI" id="CHEBI:32395"/>
        <dbReference type="ChEBI" id="CHEBI:57287"/>
        <dbReference type="ChEBI" id="CHEBI:57368"/>
    </reaction>
    <physiologicalReaction direction="left-to-right" evidence="13">
        <dbReference type="Rhea" id="RHEA:40152"/>
    </physiologicalReaction>
</comment>
<evidence type="ECO:0000256" key="14">
    <source>
        <dbReference type="ARBA" id="ARBA00037002"/>
    </source>
</evidence>
<protein>
    <recommendedName>
        <fullName evidence="17">Acyl-coenzyme A thioesterase THEM4</fullName>
        <ecNumber evidence="16">3.1.2.2</ecNumber>
    </recommendedName>
    <alternativeName>
        <fullName evidence="18">Thioesterase superfamily member 4</fullName>
    </alternativeName>
</protein>
<evidence type="ECO:0000256" key="15">
    <source>
        <dbReference type="ARBA" id="ARBA00038456"/>
    </source>
</evidence>
<accession>A0A7I7UND6</accession>
<comment type="subcellular location">
    <subcellularLocation>
        <location evidence="3">Cell projection</location>
        <location evidence="3">Ruffle membrane</location>
    </subcellularLocation>
    <subcellularLocation>
        <location evidence="2">Cytoplasm</location>
    </subcellularLocation>
    <subcellularLocation>
        <location evidence="1">Membrane</location>
        <topology evidence="1">Peripheral membrane protein</topology>
    </subcellularLocation>
</comment>
<comment type="catalytic activity">
    <reaction evidence="21">
        <text>decanoyl-CoA + H2O = decanoate + CoA + H(+)</text>
        <dbReference type="Rhea" id="RHEA:40059"/>
        <dbReference type="ChEBI" id="CHEBI:15377"/>
        <dbReference type="ChEBI" id="CHEBI:15378"/>
        <dbReference type="ChEBI" id="CHEBI:27689"/>
        <dbReference type="ChEBI" id="CHEBI:57287"/>
        <dbReference type="ChEBI" id="CHEBI:61430"/>
    </reaction>
    <physiologicalReaction direction="left-to-right" evidence="21">
        <dbReference type="Rhea" id="RHEA:40060"/>
    </physiologicalReaction>
</comment>
<comment type="catalytic activity">
    <reaction evidence="14">
        <text>(9Z)-octadecenoyl-CoA + H2O = (9Z)-octadecenoate + CoA + H(+)</text>
        <dbReference type="Rhea" id="RHEA:40139"/>
        <dbReference type="ChEBI" id="CHEBI:15377"/>
        <dbReference type="ChEBI" id="CHEBI:15378"/>
        <dbReference type="ChEBI" id="CHEBI:30823"/>
        <dbReference type="ChEBI" id="CHEBI:57287"/>
        <dbReference type="ChEBI" id="CHEBI:57387"/>
    </reaction>
    <physiologicalReaction direction="left-to-right" evidence="14">
        <dbReference type="Rhea" id="RHEA:40140"/>
    </physiologicalReaction>
</comment>
<comment type="catalytic activity">
    <reaction evidence="19">
        <text>octanoyl-CoA + H2O = octanoate + CoA + H(+)</text>
        <dbReference type="Rhea" id="RHEA:30143"/>
        <dbReference type="ChEBI" id="CHEBI:15377"/>
        <dbReference type="ChEBI" id="CHEBI:15378"/>
        <dbReference type="ChEBI" id="CHEBI:25646"/>
        <dbReference type="ChEBI" id="CHEBI:57287"/>
        <dbReference type="ChEBI" id="CHEBI:57386"/>
    </reaction>
    <physiologicalReaction direction="left-to-right" evidence="19">
        <dbReference type="Rhea" id="RHEA:30144"/>
    </physiologicalReaction>
</comment>
<keyword evidence="7" id="KW-0378">Hydrolase</keyword>
<organism evidence="25 26">
    <name type="scientific">Mycolicibacterium pulveris</name>
    <name type="common">Mycobacterium pulveris</name>
    <dbReference type="NCBI Taxonomy" id="36813"/>
    <lineage>
        <taxon>Bacteria</taxon>
        <taxon>Bacillati</taxon>
        <taxon>Actinomycetota</taxon>
        <taxon>Actinomycetes</taxon>
        <taxon>Mycobacteriales</taxon>
        <taxon>Mycobacteriaceae</taxon>
        <taxon>Mycolicibacterium</taxon>
    </lineage>
</organism>
<comment type="similarity">
    <text evidence="15">Belongs to the THEM4/THEM5 thioesterase family.</text>
</comment>
<evidence type="ECO:0000256" key="12">
    <source>
        <dbReference type="ARBA" id="ARBA00023273"/>
    </source>
</evidence>
<evidence type="ECO:0000256" key="19">
    <source>
        <dbReference type="ARBA" id="ARBA00047588"/>
    </source>
</evidence>
<evidence type="ECO:0000256" key="22">
    <source>
        <dbReference type="ARBA" id="ARBA00048074"/>
    </source>
</evidence>
<evidence type="ECO:0000256" key="16">
    <source>
        <dbReference type="ARBA" id="ARBA00038848"/>
    </source>
</evidence>